<dbReference type="GO" id="GO:0000139">
    <property type="term" value="C:Golgi membrane"/>
    <property type="evidence" value="ECO:0007669"/>
    <property type="project" value="TreeGrafter"/>
</dbReference>
<feature type="domain" description="ERV/ALR sulfhydryl oxidase" evidence="12">
    <location>
        <begin position="410"/>
        <end position="512"/>
    </location>
</feature>
<dbReference type="AlphaFoldDB" id="A0A6P4HYC8"/>
<keyword evidence="14" id="KW-1185">Reference proteome</keyword>
<evidence type="ECO:0000256" key="9">
    <source>
        <dbReference type="ARBA" id="ARBA00048864"/>
    </source>
</evidence>
<dbReference type="FunFam" id="3.40.30.10:FF:000347">
    <property type="entry name" value="Sulfhydryl oxidase"/>
    <property type="match status" value="1"/>
</dbReference>
<dbReference type="SUPFAM" id="SSF52833">
    <property type="entry name" value="Thioredoxin-like"/>
    <property type="match status" value="1"/>
</dbReference>
<dbReference type="Pfam" id="PF00085">
    <property type="entry name" value="Thioredoxin"/>
    <property type="match status" value="1"/>
</dbReference>
<evidence type="ECO:0000256" key="11">
    <source>
        <dbReference type="SAM" id="SignalP"/>
    </source>
</evidence>
<organism evidence="14 15">
    <name type="scientific">Drosophila kikkawai</name>
    <name type="common">Fruit fly</name>
    <dbReference type="NCBI Taxonomy" id="30033"/>
    <lineage>
        <taxon>Eukaryota</taxon>
        <taxon>Metazoa</taxon>
        <taxon>Ecdysozoa</taxon>
        <taxon>Arthropoda</taxon>
        <taxon>Hexapoda</taxon>
        <taxon>Insecta</taxon>
        <taxon>Pterygota</taxon>
        <taxon>Neoptera</taxon>
        <taxon>Endopterygota</taxon>
        <taxon>Diptera</taxon>
        <taxon>Brachycera</taxon>
        <taxon>Muscomorpha</taxon>
        <taxon>Ephydroidea</taxon>
        <taxon>Drosophilidae</taxon>
        <taxon>Drosophila</taxon>
        <taxon>Sophophora</taxon>
    </lineage>
</organism>
<dbReference type="Pfam" id="PF04777">
    <property type="entry name" value="Evr1_Alr"/>
    <property type="match status" value="1"/>
</dbReference>
<dbReference type="PROSITE" id="PS51324">
    <property type="entry name" value="ERV_ALR"/>
    <property type="match status" value="1"/>
</dbReference>
<gene>
    <name evidence="15" type="primary">LOC108073570</name>
</gene>
<dbReference type="GO" id="GO:0006457">
    <property type="term" value="P:protein folding"/>
    <property type="evidence" value="ECO:0007669"/>
    <property type="project" value="TreeGrafter"/>
</dbReference>
<dbReference type="FunFam" id="1.20.120.310:FF:000001">
    <property type="entry name" value="Sulfhydryl oxidase"/>
    <property type="match status" value="1"/>
</dbReference>
<evidence type="ECO:0000256" key="3">
    <source>
        <dbReference type="ARBA" id="ARBA00022630"/>
    </source>
</evidence>
<keyword evidence="4 11" id="KW-0732">Signal</keyword>
<dbReference type="Pfam" id="PF18371">
    <property type="entry name" value="FAD_SOX"/>
    <property type="match status" value="1"/>
</dbReference>
<dbReference type="CDD" id="cd02992">
    <property type="entry name" value="PDI_a_QSOX"/>
    <property type="match status" value="1"/>
</dbReference>
<dbReference type="GeneID" id="108073570"/>
<dbReference type="InterPro" id="IPR017905">
    <property type="entry name" value="ERV/ALR_sulphydryl_oxidase"/>
</dbReference>
<dbReference type="GO" id="GO:0003756">
    <property type="term" value="F:protein disulfide isomerase activity"/>
    <property type="evidence" value="ECO:0007669"/>
    <property type="project" value="TreeGrafter"/>
</dbReference>
<dbReference type="OMA" id="ISRIRYK"/>
<feature type="signal peptide" evidence="11">
    <location>
        <begin position="1"/>
        <end position="25"/>
    </location>
</feature>
<dbReference type="PROSITE" id="PS51352">
    <property type="entry name" value="THIOREDOXIN_2"/>
    <property type="match status" value="1"/>
</dbReference>
<evidence type="ECO:0000259" key="12">
    <source>
        <dbReference type="PROSITE" id="PS51324"/>
    </source>
</evidence>
<dbReference type="InterPro" id="IPR036774">
    <property type="entry name" value="ERV/ALR_sulphydryl_oxid_sf"/>
</dbReference>
<comment type="similarity">
    <text evidence="2">Belongs to the quiescin-sulfhydryl oxidase (QSOX) family.</text>
</comment>
<evidence type="ECO:0000256" key="8">
    <source>
        <dbReference type="ARBA" id="ARBA00023180"/>
    </source>
</evidence>
<reference evidence="15" key="1">
    <citation type="submission" date="2025-08" db="UniProtKB">
        <authorList>
            <consortium name="RefSeq"/>
        </authorList>
    </citation>
    <scope>IDENTIFICATION</scope>
    <source>
        <strain evidence="15">14028-0561.14</strain>
        <tissue evidence="15">Whole fly</tissue>
    </source>
</reference>
<sequence length="561" mass="63759">MSSTLNFSQVLLLVLPLCLLSTVLASSRINDRKSPNEVSLYSESDNVKMLDSESLRKALEMDGDKSKLVQFLNTFCGDCQRFAPIFKGLARDLYKWNSILRIYGVDCAQERNVDVCREFDIRQTPTLRYFALDSYKHNHSLGLDIPSQDPQVITTTLADFISRNEQPNFAPLKKDDNAETLFKRHIALGSPVQFIALVFQPKDSLIGRDTLLELLPYKELEVRIVEDPAVFANFGLKDTSLKLAIIDHEGKAKSLTSAEDTSKAYAAVLGEYLQSLNYQPEPPLPIVEASNMTEFLDQQNQAIITEVLKPPRRVYRADLEQAIDKLLHIELPKPPFLEGNNLTALKNIITVVSYLNPLNKDGQQLLKNLRGSLSKAKTMTGVQLAETVESLEKPLKKIFKARRYVGCIASRPFLRGFTCSLWTLFHFLTVEAAKPPYYFKPGSVLLTIHGFAKYFFGCSDCSRHFQEMAKRRRLASVKSHDEEILWLWEAHNEVNQRVASDSTEDPKFPKLQFPSEEDCPTCRSSNNSSEWQREEVLKYLKTIYDRGNLSFYGLPTAQGYN</sequence>
<dbReference type="SUPFAM" id="SSF69000">
    <property type="entry name" value="FAD-dependent thiol oxidase"/>
    <property type="match status" value="1"/>
</dbReference>
<dbReference type="PANTHER" id="PTHR22897:SF8">
    <property type="entry name" value="SULFHYDRYL OXIDASE"/>
    <property type="match status" value="1"/>
</dbReference>
<evidence type="ECO:0000256" key="1">
    <source>
        <dbReference type="ARBA" id="ARBA00001974"/>
    </source>
</evidence>
<dbReference type="InterPro" id="IPR039798">
    <property type="entry name" value="Sulfhydryl_oxidase"/>
</dbReference>
<accession>A0A6P4HYC8</accession>
<keyword evidence="8" id="KW-0325">Glycoprotein</keyword>
<dbReference type="Gene3D" id="1.20.120.1960">
    <property type="entry name" value="QSOX sulfhydryl oxidase domain"/>
    <property type="match status" value="1"/>
</dbReference>
<evidence type="ECO:0000256" key="2">
    <source>
        <dbReference type="ARBA" id="ARBA00006041"/>
    </source>
</evidence>
<feature type="domain" description="Thioredoxin" evidence="13">
    <location>
        <begin position="27"/>
        <end position="191"/>
    </location>
</feature>
<dbReference type="InterPro" id="IPR013766">
    <property type="entry name" value="Thioredoxin_domain"/>
</dbReference>
<feature type="chain" id="PRO_5027701993" description="Sulfhydryl oxidase" evidence="11">
    <location>
        <begin position="26"/>
        <end position="561"/>
    </location>
</feature>
<name>A0A6P4HYC8_DROKI</name>
<evidence type="ECO:0000256" key="4">
    <source>
        <dbReference type="ARBA" id="ARBA00022729"/>
    </source>
</evidence>
<dbReference type="InterPro" id="IPR042568">
    <property type="entry name" value="QSOX_FAD-bd_sf"/>
</dbReference>
<dbReference type="GO" id="GO:0016971">
    <property type="term" value="F:flavin-dependent sulfhydryl oxidase activity"/>
    <property type="evidence" value="ECO:0007669"/>
    <property type="project" value="InterPro"/>
</dbReference>
<comment type="cofactor">
    <cofactor evidence="1 10">
        <name>FAD</name>
        <dbReference type="ChEBI" id="CHEBI:57692"/>
    </cofactor>
</comment>
<evidence type="ECO:0000256" key="6">
    <source>
        <dbReference type="ARBA" id="ARBA00023002"/>
    </source>
</evidence>
<dbReference type="EC" id="1.8.3.2" evidence="10"/>
<protein>
    <recommendedName>
        <fullName evidence="10">Sulfhydryl oxidase</fullName>
        <ecNumber evidence="10">1.8.3.2</ecNumber>
    </recommendedName>
</protein>
<evidence type="ECO:0000256" key="7">
    <source>
        <dbReference type="ARBA" id="ARBA00023157"/>
    </source>
</evidence>
<evidence type="ECO:0000256" key="10">
    <source>
        <dbReference type="RuleBase" id="RU371123"/>
    </source>
</evidence>
<keyword evidence="7" id="KW-1015">Disulfide bond</keyword>
<dbReference type="InterPro" id="IPR040986">
    <property type="entry name" value="QSOX_FAD-bd_dom"/>
</dbReference>
<comment type="catalytic activity">
    <reaction evidence="9 10">
        <text>2 R'C(R)SH + O2 = R'C(R)S-S(R)CR' + H2O2</text>
        <dbReference type="Rhea" id="RHEA:17357"/>
        <dbReference type="ChEBI" id="CHEBI:15379"/>
        <dbReference type="ChEBI" id="CHEBI:16240"/>
        <dbReference type="ChEBI" id="CHEBI:16520"/>
        <dbReference type="ChEBI" id="CHEBI:17412"/>
        <dbReference type="EC" id="1.8.3.2"/>
    </reaction>
</comment>
<keyword evidence="6 10" id="KW-0560">Oxidoreductase</keyword>
<dbReference type="Proteomes" id="UP001652661">
    <property type="component" value="Chromosome 3R"/>
</dbReference>
<evidence type="ECO:0000313" key="15">
    <source>
        <dbReference type="RefSeq" id="XP_017020745.1"/>
    </source>
</evidence>
<evidence type="ECO:0000313" key="14">
    <source>
        <dbReference type="Proteomes" id="UP001652661"/>
    </source>
</evidence>
<dbReference type="InterPro" id="IPR036249">
    <property type="entry name" value="Thioredoxin-like_sf"/>
</dbReference>
<dbReference type="RefSeq" id="XP_017020745.1">
    <property type="nucleotide sequence ID" value="XM_017165256.3"/>
</dbReference>
<dbReference type="Gene3D" id="1.20.120.310">
    <property type="entry name" value="ERV/ALR sulfhydryl oxidase domain"/>
    <property type="match status" value="1"/>
</dbReference>
<dbReference type="Gene3D" id="3.40.30.10">
    <property type="entry name" value="Glutaredoxin"/>
    <property type="match status" value="2"/>
</dbReference>
<evidence type="ECO:0000259" key="13">
    <source>
        <dbReference type="PROSITE" id="PS51352"/>
    </source>
</evidence>
<dbReference type="PANTHER" id="PTHR22897">
    <property type="entry name" value="QUIESCIN Q6-RELATED SULFHYDRYL OXIDASE"/>
    <property type="match status" value="1"/>
</dbReference>
<dbReference type="GO" id="GO:0005615">
    <property type="term" value="C:extracellular space"/>
    <property type="evidence" value="ECO:0007669"/>
    <property type="project" value="TreeGrafter"/>
</dbReference>
<dbReference type="OrthoDB" id="59470at2759"/>
<evidence type="ECO:0000256" key="5">
    <source>
        <dbReference type="ARBA" id="ARBA00022827"/>
    </source>
</evidence>
<proteinExistence type="inferred from homology"/>
<keyword evidence="3 10" id="KW-0285">Flavoprotein</keyword>
<keyword evidence="5 10" id="KW-0274">FAD</keyword>